<dbReference type="PROSITE" id="PS50005">
    <property type="entry name" value="TPR"/>
    <property type="match status" value="1"/>
</dbReference>
<reference evidence="4" key="1">
    <citation type="journal article" date="2015" name="Nature">
        <title>Complex archaea that bridge the gap between prokaryotes and eukaryotes.</title>
        <authorList>
            <person name="Spang A."/>
            <person name="Saw J.H."/>
            <person name="Jorgensen S.L."/>
            <person name="Zaremba-Niedzwiedzka K."/>
            <person name="Martijn J."/>
            <person name="Lind A.E."/>
            <person name="van Eijk R."/>
            <person name="Schleper C."/>
            <person name="Guy L."/>
            <person name="Ettema T.J."/>
        </authorList>
    </citation>
    <scope>NUCLEOTIDE SEQUENCE</scope>
</reference>
<dbReference type="InterPro" id="IPR011990">
    <property type="entry name" value="TPR-like_helical_dom_sf"/>
</dbReference>
<keyword evidence="2" id="KW-0802">TPR repeat</keyword>
<dbReference type="InterPro" id="IPR019734">
    <property type="entry name" value="TPR_rpt"/>
</dbReference>
<keyword evidence="3" id="KW-0472">Membrane</keyword>
<sequence>MDKKEQHLPYFKNLLTAAKDFYLKHGKILLYTGVVLPLVISILVYFAINKREGFRDDSIDYLNRDLIEGINHYRLENYERARILLKRASVGSNRKKMDSIAFLYLGNIEYKGGNYSGAIEYFQESLSYDKKNVFA</sequence>
<dbReference type="InterPro" id="IPR013105">
    <property type="entry name" value="TPR_2"/>
</dbReference>
<feature type="transmembrane region" description="Helical" evidence="3">
    <location>
        <begin position="28"/>
        <end position="48"/>
    </location>
</feature>
<gene>
    <name evidence="4" type="ORF">LCGC14_2157420</name>
</gene>
<name>A0A0F9GPZ2_9ZZZZ</name>
<dbReference type="SMART" id="SM00028">
    <property type="entry name" value="TPR"/>
    <property type="match status" value="1"/>
</dbReference>
<dbReference type="SUPFAM" id="SSF48452">
    <property type="entry name" value="TPR-like"/>
    <property type="match status" value="1"/>
</dbReference>
<evidence type="ECO:0000256" key="2">
    <source>
        <dbReference type="ARBA" id="ARBA00022803"/>
    </source>
</evidence>
<feature type="non-terminal residue" evidence="4">
    <location>
        <position position="135"/>
    </location>
</feature>
<dbReference type="Pfam" id="PF07719">
    <property type="entry name" value="TPR_2"/>
    <property type="match status" value="1"/>
</dbReference>
<organism evidence="4">
    <name type="scientific">marine sediment metagenome</name>
    <dbReference type="NCBI Taxonomy" id="412755"/>
    <lineage>
        <taxon>unclassified sequences</taxon>
        <taxon>metagenomes</taxon>
        <taxon>ecological metagenomes</taxon>
    </lineage>
</organism>
<dbReference type="Gene3D" id="1.25.40.10">
    <property type="entry name" value="Tetratricopeptide repeat domain"/>
    <property type="match status" value="1"/>
</dbReference>
<dbReference type="AlphaFoldDB" id="A0A0F9GPZ2"/>
<keyword evidence="3" id="KW-0812">Transmembrane</keyword>
<dbReference type="EMBL" id="LAZR01027613">
    <property type="protein sequence ID" value="KKL65192.1"/>
    <property type="molecule type" value="Genomic_DNA"/>
</dbReference>
<keyword evidence="3" id="KW-1133">Transmembrane helix</keyword>
<proteinExistence type="predicted"/>
<evidence type="ECO:0000313" key="4">
    <source>
        <dbReference type="EMBL" id="KKL65192.1"/>
    </source>
</evidence>
<accession>A0A0F9GPZ2</accession>
<keyword evidence="1" id="KW-0677">Repeat</keyword>
<protein>
    <submittedName>
        <fullName evidence="4">Uncharacterized protein</fullName>
    </submittedName>
</protein>
<evidence type="ECO:0000256" key="1">
    <source>
        <dbReference type="ARBA" id="ARBA00022737"/>
    </source>
</evidence>
<evidence type="ECO:0000256" key="3">
    <source>
        <dbReference type="SAM" id="Phobius"/>
    </source>
</evidence>
<comment type="caution">
    <text evidence="4">The sequence shown here is derived from an EMBL/GenBank/DDBJ whole genome shotgun (WGS) entry which is preliminary data.</text>
</comment>